<evidence type="ECO:0008006" key="3">
    <source>
        <dbReference type="Google" id="ProtNLM"/>
    </source>
</evidence>
<dbReference type="InterPro" id="IPR014347">
    <property type="entry name" value="Tautomerase/MIF_sf"/>
</dbReference>
<proteinExistence type="predicted"/>
<dbReference type="Proteomes" id="UP000094580">
    <property type="component" value="Unassembled WGS sequence"/>
</dbReference>
<keyword evidence="2" id="KW-1185">Reference proteome</keyword>
<dbReference type="Pfam" id="PF08921">
    <property type="entry name" value="DUF1904"/>
    <property type="match status" value="1"/>
</dbReference>
<dbReference type="RefSeq" id="WP_069035465.1">
    <property type="nucleotide sequence ID" value="NZ_MDKC01000037.1"/>
</dbReference>
<evidence type="ECO:0000313" key="1">
    <source>
        <dbReference type="EMBL" id="ODG89682.1"/>
    </source>
</evidence>
<comment type="caution">
    <text evidence="1">The sequence shown here is derived from an EMBL/GenBank/DDBJ whole genome shotgun (WGS) entry which is preliminary data.</text>
</comment>
<dbReference type="InterPro" id="IPR015017">
    <property type="entry name" value="DUF1904"/>
</dbReference>
<accession>A0ABX2ZME8</accession>
<dbReference type="Gene3D" id="3.30.429.10">
    <property type="entry name" value="Macrophage Migration Inhibitory Factor"/>
    <property type="match status" value="1"/>
</dbReference>
<dbReference type="SUPFAM" id="SSF55331">
    <property type="entry name" value="Tautomerase/MIF"/>
    <property type="match status" value="1"/>
</dbReference>
<evidence type="ECO:0000313" key="2">
    <source>
        <dbReference type="Proteomes" id="UP000094580"/>
    </source>
</evidence>
<protein>
    <recommendedName>
        <fullName evidence="3">DUF1904 family protein</fullName>
    </recommendedName>
</protein>
<name>A0ABX2ZME8_9BACI</name>
<organism evidence="1 2">
    <name type="scientific">Gottfriedia luciferensis</name>
    <dbReference type="NCBI Taxonomy" id="178774"/>
    <lineage>
        <taxon>Bacteria</taxon>
        <taxon>Bacillati</taxon>
        <taxon>Bacillota</taxon>
        <taxon>Bacilli</taxon>
        <taxon>Bacillales</taxon>
        <taxon>Bacillaceae</taxon>
        <taxon>Gottfriedia</taxon>
    </lineage>
</organism>
<reference evidence="1 2" key="1">
    <citation type="submission" date="2016-07" db="EMBL/GenBank/DDBJ databases">
        <authorList>
            <person name="Townsley L."/>
            <person name="Shank E.A."/>
        </authorList>
    </citation>
    <scope>NUCLEOTIDE SEQUENCE [LARGE SCALE GENOMIC DNA]</scope>
    <source>
        <strain evidence="1 2">CH01</strain>
    </source>
</reference>
<sequence>MPQLLIKGISTDDICKISKSLIEELAVVCECGTDNFTIDCIHPTSIFNGEIVESFPFIEVKWFERGGETRDRFAATIEKHINTLKIPEFEIAFITYQEDCYYINGKKFS</sequence>
<gene>
    <name evidence="1" type="ORF">BED47_14800</name>
</gene>
<dbReference type="EMBL" id="MDKC01000037">
    <property type="protein sequence ID" value="ODG89682.1"/>
    <property type="molecule type" value="Genomic_DNA"/>
</dbReference>